<name>A0ACB9HAD6_CICIN</name>
<dbReference type="Proteomes" id="UP001055811">
    <property type="component" value="Linkage Group LG01"/>
</dbReference>
<proteinExistence type="predicted"/>
<gene>
    <name evidence="1" type="ORF">L2E82_06552</name>
</gene>
<comment type="caution">
    <text evidence="1">The sequence shown here is derived from an EMBL/GenBank/DDBJ whole genome shotgun (WGS) entry which is preliminary data.</text>
</comment>
<reference evidence="2" key="1">
    <citation type="journal article" date="2022" name="Mol. Ecol. Resour.">
        <title>The genomes of chicory, endive, great burdock and yacon provide insights into Asteraceae palaeo-polyploidization history and plant inulin production.</title>
        <authorList>
            <person name="Fan W."/>
            <person name="Wang S."/>
            <person name="Wang H."/>
            <person name="Wang A."/>
            <person name="Jiang F."/>
            <person name="Liu H."/>
            <person name="Zhao H."/>
            <person name="Xu D."/>
            <person name="Zhang Y."/>
        </authorList>
    </citation>
    <scope>NUCLEOTIDE SEQUENCE [LARGE SCALE GENOMIC DNA]</scope>
    <source>
        <strain evidence="2">cv. Punajuju</strain>
    </source>
</reference>
<sequence length="502" mass="55415">MLSLDPQSQTYSPTTTSGTDEFLQTEILKALWSSLFPYTLSQHRSRNMELFYLIVFGALGVIVATMELSKNNKDRINTSSAFNSFKNNYLLVYSLMMAGDWLQGPYVYYLYTTYGFGKGDIGQLFIAGFGSSMLFGTIVGSLADKHGRKRASVTYCITYILSCITKHSPQYRVLMVGRILGGIATSLLFSAFESWLVAEHNKRGFEQQWLSITFSKAIFLGNGLVAILAGLFGNLLVGSLAMGPVAPFDAASIFLAIGMAIILSSWTENYGDASESKDLLTQFRGAAVAIASDEKIALLGAIQSLFEGSMYTFVFLWTPALSPNGEEIPHGFIFATFMLSSMLGSSLASRLLARASIKVESYMQLVFIVSSASLLLPVITSFLVAPSQEKGGSIKFAGCIQLIGFCVFEACVGLFWPSIMKMRSQYIPEEARSTIMNFFRIPLNIFVCIVLYNVDAFPITVMFGMCSFFLFIASMLQRRLFGVAERSRQDKARELEAEPLNI</sequence>
<evidence type="ECO:0000313" key="2">
    <source>
        <dbReference type="Proteomes" id="UP001055811"/>
    </source>
</evidence>
<dbReference type="EMBL" id="CM042009">
    <property type="protein sequence ID" value="KAI3792664.1"/>
    <property type="molecule type" value="Genomic_DNA"/>
</dbReference>
<keyword evidence="2" id="KW-1185">Reference proteome</keyword>
<organism evidence="1 2">
    <name type="scientific">Cichorium intybus</name>
    <name type="common">Chicory</name>
    <dbReference type="NCBI Taxonomy" id="13427"/>
    <lineage>
        <taxon>Eukaryota</taxon>
        <taxon>Viridiplantae</taxon>
        <taxon>Streptophyta</taxon>
        <taxon>Embryophyta</taxon>
        <taxon>Tracheophyta</taxon>
        <taxon>Spermatophyta</taxon>
        <taxon>Magnoliopsida</taxon>
        <taxon>eudicotyledons</taxon>
        <taxon>Gunneridae</taxon>
        <taxon>Pentapetalae</taxon>
        <taxon>asterids</taxon>
        <taxon>campanulids</taxon>
        <taxon>Asterales</taxon>
        <taxon>Asteraceae</taxon>
        <taxon>Cichorioideae</taxon>
        <taxon>Cichorieae</taxon>
        <taxon>Cichoriinae</taxon>
        <taxon>Cichorium</taxon>
    </lineage>
</organism>
<accession>A0ACB9HAD6</accession>
<evidence type="ECO:0000313" key="1">
    <source>
        <dbReference type="EMBL" id="KAI3792664.1"/>
    </source>
</evidence>
<reference evidence="1 2" key="2">
    <citation type="journal article" date="2022" name="Mol. Ecol. Resour.">
        <title>The genomes of chicory, endive, great burdock and yacon provide insights into Asteraceae paleo-polyploidization history and plant inulin production.</title>
        <authorList>
            <person name="Fan W."/>
            <person name="Wang S."/>
            <person name="Wang H."/>
            <person name="Wang A."/>
            <person name="Jiang F."/>
            <person name="Liu H."/>
            <person name="Zhao H."/>
            <person name="Xu D."/>
            <person name="Zhang Y."/>
        </authorList>
    </citation>
    <scope>NUCLEOTIDE SEQUENCE [LARGE SCALE GENOMIC DNA]</scope>
    <source>
        <strain evidence="2">cv. Punajuju</strain>
        <tissue evidence="1">Leaves</tissue>
    </source>
</reference>
<protein>
    <submittedName>
        <fullName evidence="1">Uncharacterized protein</fullName>
    </submittedName>
</protein>